<organism evidence="2 3">
    <name type="scientific">Rhizobium etli (strain CIAT 652)</name>
    <dbReference type="NCBI Taxonomy" id="491916"/>
    <lineage>
        <taxon>Bacteria</taxon>
        <taxon>Pseudomonadati</taxon>
        <taxon>Pseudomonadota</taxon>
        <taxon>Alphaproteobacteria</taxon>
        <taxon>Hyphomicrobiales</taxon>
        <taxon>Rhizobiaceae</taxon>
        <taxon>Rhizobium/Agrobacterium group</taxon>
        <taxon>Rhizobium</taxon>
    </lineage>
</organism>
<dbReference type="Proteomes" id="UP000008817">
    <property type="component" value="Chromosome"/>
</dbReference>
<dbReference type="AlphaFoldDB" id="B3PZY4"/>
<dbReference type="KEGG" id="rec:RHECIAT_CH0003847"/>
<protein>
    <submittedName>
        <fullName evidence="2">Uncharacterized protein</fullName>
    </submittedName>
</protein>
<reference evidence="2 3" key="1">
    <citation type="submission" date="2008-04" db="EMBL/GenBank/DDBJ databases">
        <title>Genome diversity and DNA divergence of Rhizobium etli.</title>
        <authorList>
            <person name="Gonzalez V."/>
            <person name="Acosta J.L."/>
            <person name="Santamaria R.I."/>
            <person name="Bustos P."/>
            <person name="Hernandez-Gonzalez I.L."/>
            <person name="Fernandez J.L."/>
            <person name="Diaz R."/>
            <person name="Flores M."/>
            <person name="Mora J."/>
            <person name="Palacios R."/>
            <person name="Davila G."/>
        </authorList>
    </citation>
    <scope>NUCLEOTIDE SEQUENCE [LARGE SCALE GENOMIC DNA]</scope>
    <source>
        <strain evidence="2 3">CIAT 652</strain>
    </source>
</reference>
<dbReference type="EMBL" id="CP001074">
    <property type="protein sequence ID" value="ACE92784.1"/>
    <property type="molecule type" value="Genomic_DNA"/>
</dbReference>
<evidence type="ECO:0000313" key="2">
    <source>
        <dbReference type="EMBL" id="ACE92784.1"/>
    </source>
</evidence>
<evidence type="ECO:0000313" key="3">
    <source>
        <dbReference type="Proteomes" id="UP000008817"/>
    </source>
</evidence>
<proteinExistence type="predicted"/>
<gene>
    <name evidence="2" type="ordered locus">RHECIAT_CH0003847</name>
</gene>
<name>B3PZY4_RHIE6</name>
<sequence length="83" mass="9966">MLRDGRPHLQLVNRRTRVKHNVRYPQFNPHRFPWPCICRARRRKCGQRRCRSRPPAARPRPQGTRHRPGLFRSGQPLKSSRHA</sequence>
<evidence type="ECO:0000256" key="1">
    <source>
        <dbReference type="SAM" id="MobiDB-lite"/>
    </source>
</evidence>
<dbReference type="HOGENOM" id="CLU_2540172_0_0_5"/>
<feature type="region of interest" description="Disordered" evidence="1">
    <location>
        <begin position="47"/>
        <end position="83"/>
    </location>
</feature>
<accession>B3PZY4</accession>